<sequence>MKKLLLSILAIFLIIEEWLWDLLSALGHYLIRQLHLEYIERWLIQTTPPIALLAVLVPILLVLPINLAALWFLIHAQIWPGILLEILSKLLGTLLVARVFALTKPQLLTFKAINIIYTTISDWLHWAHQKVVDTAIYQYAKQLKDKLKLRLKAIFSA</sequence>
<feature type="transmembrane region" description="Helical" evidence="1">
    <location>
        <begin position="49"/>
        <end position="74"/>
    </location>
</feature>
<dbReference type="RefSeq" id="WP_215582404.1">
    <property type="nucleotide sequence ID" value="NZ_CP073754.1"/>
</dbReference>
<accession>A0A975MNI8</accession>
<gene>
    <name evidence="2" type="ORF">KEF85_16620</name>
</gene>
<name>A0A975MNI8_9GAMM</name>
<reference evidence="2" key="1">
    <citation type="submission" date="2021-04" db="EMBL/GenBank/DDBJ databases">
        <title>Draft genome sequence data of methanotrophic Methylovulum sp. strain S1L and Methylomonas sp. strain S2AM isolated from boreal lake water columns.</title>
        <authorList>
            <person name="Rissanen A.J."/>
            <person name="Mangayil R."/>
            <person name="Svenning M.M."/>
            <person name="Khanongnuch R."/>
        </authorList>
    </citation>
    <scope>NUCLEOTIDE SEQUENCE</scope>
    <source>
        <strain evidence="2">S2AM</strain>
    </source>
</reference>
<keyword evidence="1" id="KW-0472">Membrane</keyword>
<keyword evidence="1" id="KW-0812">Transmembrane</keyword>
<keyword evidence="1" id="KW-1133">Transmembrane helix</keyword>
<keyword evidence="3" id="KW-1185">Reference proteome</keyword>
<feature type="transmembrane region" description="Helical" evidence="1">
    <location>
        <begin position="81"/>
        <end position="101"/>
    </location>
</feature>
<evidence type="ECO:0000313" key="2">
    <source>
        <dbReference type="EMBL" id="QWF70905.1"/>
    </source>
</evidence>
<evidence type="ECO:0000313" key="3">
    <source>
        <dbReference type="Proteomes" id="UP000676649"/>
    </source>
</evidence>
<proteinExistence type="predicted"/>
<dbReference type="AlphaFoldDB" id="A0A975MNI8"/>
<evidence type="ECO:0000256" key="1">
    <source>
        <dbReference type="SAM" id="Phobius"/>
    </source>
</evidence>
<dbReference type="EMBL" id="CP073754">
    <property type="protein sequence ID" value="QWF70905.1"/>
    <property type="molecule type" value="Genomic_DNA"/>
</dbReference>
<dbReference type="Proteomes" id="UP000676649">
    <property type="component" value="Chromosome"/>
</dbReference>
<dbReference type="KEGG" id="mpad:KEF85_16620"/>
<protein>
    <submittedName>
        <fullName evidence="2">Uncharacterized protein</fullName>
    </submittedName>
</protein>
<organism evidence="2 3">
    <name type="scientific">Methylomonas paludis</name>
    <dbReference type="NCBI Taxonomy" id="1173101"/>
    <lineage>
        <taxon>Bacteria</taxon>
        <taxon>Pseudomonadati</taxon>
        <taxon>Pseudomonadota</taxon>
        <taxon>Gammaproteobacteria</taxon>
        <taxon>Methylococcales</taxon>
        <taxon>Methylococcaceae</taxon>
        <taxon>Methylomonas</taxon>
    </lineage>
</organism>